<proteinExistence type="predicted"/>
<dbReference type="InterPro" id="IPR007435">
    <property type="entry name" value="DUF484"/>
</dbReference>
<dbReference type="PANTHER" id="PTHR45138">
    <property type="entry name" value="REGULATORY COMPONENTS OF SENSORY TRANSDUCTION SYSTEM"/>
    <property type="match status" value="1"/>
</dbReference>
<organism evidence="4 5">
    <name type="scientific">Actimicrobium antarcticum</name>
    <dbReference type="NCBI Taxonomy" id="1051899"/>
    <lineage>
        <taxon>Bacteria</taxon>
        <taxon>Pseudomonadati</taxon>
        <taxon>Pseudomonadota</taxon>
        <taxon>Betaproteobacteria</taxon>
        <taxon>Burkholderiales</taxon>
        <taxon>Oxalobacteraceae</taxon>
        <taxon>Actimicrobium</taxon>
    </lineage>
</organism>
<dbReference type="PROSITE" id="PS50887">
    <property type="entry name" value="GGDEF"/>
    <property type="match status" value="1"/>
</dbReference>
<keyword evidence="5" id="KW-1185">Reference proteome</keyword>
<accession>A0ABP7T911</accession>
<evidence type="ECO:0000256" key="2">
    <source>
        <dbReference type="ARBA" id="ARBA00034247"/>
    </source>
</evidence>
<dbReference type="PANTHER" id="PTHR45138:SF9">
    <property type="entry name" value="DIGUANYLATE CYCLASE DGCM-RELATED"/>
    <property type="match status" value="1"/>
</dbReference>
<dbReference type="Gene3D" id="3.30.450.40">
    <property type="match status" value="1"/>
</dbReference>
<evidence type="ECO:0000256" key="1">
    <source>
        <dbReference type="ARBA" id="ARBA00012528"/>
    </source>
</evidence>
<dbReference type="InterPro" id="IPR029016">
    <property type="entry name" value="GAF-like_dom_sf"/>
</dbReference>
<dbReference type="SUPFAM" id="SSF55073">
    <property type="entry name" value="Nucleotide cyclase"/>
    <property type="match status" value="1"/>
</dbReference>
<sequence length="369" mass="40911">MPNKLVTENMQLRDRLVQLLEQAKRNQQIMRRHQEFDLKFIAANGLRELVDSIFDTLSESSQLDVVTLCLSDADYDIRRIMADLAIDQSEFPNLLFSDREADLGLSLVALKSPFLGKFNSAKYGALFPEQVLTPVSMAIVPLMRQGRLIGFLSLGSLHDSRFSNGMATDFIEHLGSIIAICLENVINNERLKRIGLTDSLTGVNNRRYLELRLREEIGRTRRQEFSLSCLYIDIDHFKKINDSVGHQGGDEVLQQVAARIKAELRLSDALGRFGGEEFVVLLIDAPLTHALAVAERIRASIADQPVVLSNEEELRATVSIGAAELNATEPARSIEKIASELIARADAALYQAKEGGRNQVIGNVAAKAG</sequence>
<dbReference type="InterPro" id="IPR029787">
    <property type="entry name" value="Nucleotide_cyclase"/>
</dbReference>
<dbReference type="Pfam" id="PF00990">
    <property type="entry name" value="GGDEF"/>
    <property type="match status" value="1"/>
</dbReference>
<dbReference type="Proteomes" id="UP001501353">
    <property type="component" value="Unassembled WGS sequence"/>
</dbReference>
<evidence type="ECO:0000259" key="3">
    <source>
        <dbReference type="PROSITE" id="PS50887"/>
    </source>
</evidence>
<dbReference type="EC" id="2.7.7.65" evidence="1"/>
<evidence type="ECO:0000313" key="5">
    <source>
        <dbReference type="Proteomes" id="UP001501353"/>
    </source>
</evidence>
<dbReference type="NCBIfam" id="TIGR00254">
    <property type="entry name" value="GGDEF"/>
    <property type="match status" value="1"/>
</dbReference>
<evidence type="ECO:0000313" key="4">
    <source>
        <dbReference type="EMBL" id="GAA4022812.1"/>
    </source>
</evidence>
<gene>
    <name evidence="4" type="ORF">GCM10022212_20160</name>
</gene>
<dbReference type="CDD" id="cd01949">
    <property type="entry name" value="GGDEF"/>
    <property type="match status" value="1"/>
</dbReference>
<dbReference type="InterPro" id="IPR043128">
    <property type="entry name" value="Rev_trsase/Diguanyl_cyclase"/>
</dbReference>
<dbReference type="SMART" id="SM00267">
    <property type="entry name" value="GGDEF"/>
    <property type="match status" value="1"/>
</dbReference>
<dbReference type="InterPro" id="IPR000160">
    <property type="entry name" value="GGDEF_dom"/>
</dbReference>
<comment type="caution">
    <text evidence="4">The sequence shown here is derived from an EMBL/GenBank/DDBJ whole genome shotgun (WGS) entry which is preliminary data.</text>
</comment>
<dbReference type="Gene3D" id="3.30.70.270">
    <property type="match status" value="1"/>
</dbReference>
<dbReference type="Pfam" id="PF04340">
    <property type="entry name" value="DUF484"/>
    <property type="match status" value="1"/>
</dbReference>
<dbReference type="RefSeq" id="WP_344763173.1">
    <property type="nucleotide sequence ID" value="NZ_BAAAZE010000008.1"/>
</dbReference>
<protein>
    <recommendedName>
        <fullName evidence="1">diguanylate cyclase</fullName>
        <ecNumber evidence="1">2.7.7.65</ecNumber>
    </recommendedName>
</protein>
<dbReference type="InterPro" id="IPR050469">
    <property type="entry name" value="Diguanylate_Cyclase"/>
</dbReference>
<dbReference type="SUPFAM" id="SSF55781">
    <property type="entry name" value="GAF domain-like"/>
    <property type="match status" value="1"/>
</dbReference>
<comment type="catalytic activity">
    <reaction evidence="2">
        <text>2 GTP = 3',3'-c-di-GMP + 2 diphosphate</text>
        <dbReference type="Rhea" id="RHEA:24898"/>
        <dbReference type="ChEBI" id="CHEBI:33019"/>
        <dbReference type="ChEBI" id="CHEBI:37565"/>
        <dbReference type="ChEBI" id="CHEBI:58805"/>
        <dbReference type="EC" id="2.7.7.65"/>
    </reaction>
</comment>
<dbReference type="EMBL" id="BAAAZE010000008">
    <property type="protein sequence ID" value="GAA4022812.1"/>
    <property type="molecule type" value="Genomic_DNA"/>
</dbReference>
<name>A0ABP7T911_9BURK</name>
<feature type="domain" description="GGDEF" evidence="3">
    <location>
        <begin position="225"/>
        <end position="365"/>
    </location>
</feature>
<reference evidence="5" key="1">
    <citation type="journal article" date="2019" name="Int. J. Syst. Evol. Microbiol.">
        <title>The Global Catalogue of Microorganisms (GCM) 10K type strain sequencing project: providing services to taxonomists for standard genome sequencing and annotation.</title>
        <authorList>
            <consortium name="The Broad Institute Genomics Platform"/>
            <consortium name="The Broad Institute Genome Sequencing Center for Infectious Disease"/>
            <person name="Wu L."/>
            <person name="Ma J."/>
        </authorList>
    </citation>
    <scope>NUCLEOTIDE SEQUENCE [LARGE SCALE GENOMIC DNA]</scope>
    <source>
        <strain evidence="5">JCM 16673</strain>
    </source>
</reference>